<evidence type="ECO:0000313" key="1">
    <source>
        <dbReference type="EMBL" id="RQP21389.1"/>
    </source>
</evidence>
<sequence length="100" mass="11028">MDELGWWTRFVLGSLACWRITHLLASEDGPGEVVLRVRRLLGDSLAGRAMDCFYCLSFWVAGPLALLLAQDVAGWLLSWLALSGAACLIERASTRASHHE</sequence>
<reference evidence="1 2" key="1">
    <citation type="submission" date="2018-08" db="EMBL/GenBank/DDBJ databases">
        <authorList>
            <person name="Khan S.A."/>
            <person name="Jeon C.O."/>
            <person name="Chun B.H."/>
            <person name="Jeong S.E."/>
        </authorList>
    </citation>
    <scope>NUCLEOTIDE SEQUENCE [LARGE SCALE GENOMIC DNA]</scope>
    <source>
        <strain evidence="1 2">S-16</strain>
    </source>
</reference>
<keyword evidence="2" id="KW-1185">Reference proteome</keyword>
<dbReference type="InterPro" id="IPR010773">
    <property type="entry name" value="Mycophage_PG1_Gp7"/>
</dbReference>
<dbReference type="OrthoDB" id="123391at2"/>
<protein>
    <submittedName>
        <fullName evidence="1">DUF1360 domain-containing protein</fullName>
    </submittedName>
</protein>
<comment type="caution">
    <text evidence="1">The sequence shown here is derived from an EMBL/GenBank/DDBJ whole genome shotgun (WGS) entry which is preliminary data.</text>
</comment>
<proteinExistence type="predicted"/>
<dbReference type="Pfam" id="PF07098">
    <property type="entry name" value="DUF1360"/>
    <property type="match status" value="1"/>
</dbReference>
<name>A0A3N7JIX8_9BURK</name>
<reference evidence="1 2" key="2">
    <citation type="submission" date="2018-12" db="EMBL/GenBank/DDBJ databases">
        <title>Rhizobacter gummiphilus sp. nov., a rubber-degrading bacterium isolated from the soil of a botanical garden in Japan.</title>
        <authorList>
            <person name="Shunsuke S.S."/>
        </authorList>
    </citation>
    <scope>NUCLEOTIDE SEQUENCE [LARGE SCALE GENOMIC DNA]</scope>
    <source>
        <strain evidence="1 2">S-16</strain>
    </source>
</reference>
<dbReference type="RefSeq" id="WP_124543759.1">
    <property type="nucleotide sequence ID" value="NZ_QUSW01000011.1"/>
</dbReference>
<evidence type="ECO:0000313" key="2">
    <source>
        <dbReference type="Proteomes" id="UP000267464"/>
    </source>
</evidence>
<dbReference type="EMBL" id="QUSW01000011">
    <property type="protein sequence ID" value="RQP21389.1"/>
    <property type="molecule type" value="Genomic_DNA"/>
</dbReference>
<dbReference type="Proteomes" id="UP000267464">
    <property type="component" value="Unassembled WGS sequence"/>
</dbReference>
<organism evidence="1 2">
    <name type="scientific">Piscinibacter terrae</name>
    <dbReference type="NCBI Taxonomy" id="2496871"/>
    <lineage>
        <taxon>Bacteria</taxon>
        <taxon>Pseudomonadati</taxon>
        <taxon>Pseudomonadota</taxon>
        <taxon>Betaproteobacteria</taxon>
        <taxon>Burkholderiales</taxon>
        <taxon>Sphaerotilaceae</taxon>
        <taxon>Piscinibacter</taxon>
    </lineage>
</organism>
<gene>
    <name evidence="1" type="ORF">DZC73_28290</name>
</gene>
<dbReference type="AlphaFoldDB" id="A0A3N7JIX8"/>
<accession>A0A3N7JIX8</accession>